<dbReference type="AlphaFoldDB" id="A0A1M7DUH8"/>
<name>A0A1M7DUH8_9BACT</name>
<dbReference type="RefSeq" id="WP_073081784.1">
    <property type="nucleotide sequence ID" value="NZ_FRBL01000005.1"/>
</dbReference>
<protein>
    <recommendedName>
        <fullName evidence="4">DUF541 domain-containing protein</fullName>
    </recommendedName>
</protein>
<evidence type="ECO:0008006" key="4">
    <source>
        <dbReference type="Google" id="ProtNLM"/>
    </source>
</evidence>
<sequence>MKKVMLLAAGLFLAMSTFAQTANNKTTEKKIEVTGSAEIEITPDEIYFNISLKEYLKGKSKVEITTLEKQLQKAVVDAGIPKENLTVENVSGYNYDYLNKKKNPQEFMASKQFRLKLNKLDKINIILGAVDAEGIESTRITGYSSSKMEEYRKETKIKALQAAKAKAGYMVGAIGEQLGGIIEIQEINTDSYSDVRPMAVNYMAKSADMAGGISDVESKTIKVRAEVRTVFGIK</sequence>
<dbReference type="Pfam" id="PF04402">
    <property type="entry name" value="SIMPL"/>
    <property type="match status" value="1"/>
</dbReference>
<accession>A0A1M7DUH8</accession>
<organism evidence="2 3">
    <name type="scientific">Chitinophaga jiangningensis</name>
    <dbReference type="NCBI Taxonomy" id="1419482"/>
    <lineage>
        <taxon>Bacteria</taxon>
        <taxon>Pseudomonadati</taxon>
        <taxon>Bacteroidota</taxon>
        <taxon>Chitinophagia</taxon>
        <taxon>Chitinophagales</taxon>
        <taxon>Chitinophagaceae</taxon>
        <taxon>Chitinophaga</taxon>
    </lineage>
</organism>
<dbReference type="EMBL" id="FRBL01000005">
    <property type="protein sequence ID" value="SHL83033.1"/>
    <property type="molecule type" value="Genomic_DNA"/>
</dbReference>
<dbReference type="PANTHER" id="PTHR34387">
    <property type="entry name" value="SLR1258 PROTEIN"/>
    <property type="match status" value="1"/>
</dbReference>
<dbReference type="GO" id="GO:0006974">
    <property type="term" value="P:DNA damage response"/>
    <property type="evidence" value="ECO:0007669"/>
    <property type="project" value="TreeGrafter"/>
</dbReference>
<feature type="signal peptide" evidence="1">
    <location>
        <begin position="1"/>
        <end position="21"/>
    </location>
</feature>
<dbReference type="STRING" id="1419482.SAMN05444266_105141"/>
<evidence type="ECO:0000313" key="3">
    <source>
        <dbReference type="Proteomes" id="UP000184420"/>
    </source>
</evidence>
<reference evidence="2 3" key="1">
    <citation type="submission" date="2016-11" db="EMBL/GenBank/DDBJ databases">
        <authorList>
            <person name="Jaros S."/>
            <person name="Januszkiewicz K."/>
            <person name="Wedrychowicz H."/>
        </authorList>
    </citation>
    <scope>NUCLEOTIDE SEQUENCE [LARGE SCALE GENOMIC DNA]</scope>
    <source>
        <strain evidence="2 3">DSM 27406</strain>
    </source>
</reference>
<gene>
    <name evidence="2" type="ORF">SAMN05444266_105141</name>
</gene>
<evidence type="ECO:0000313" key="2">
    <source>
        <dbReference type="EMBL" id="SHL83033.1"/>
    </source>
</evidence>
<dbReference type="InterPro" id="IPR052022">
    <property type="entry name" value="26kDa_periplasmic_antigen"/>
</dbReference>
<dbReference type="Gene3D" id="3.30.110.170">
    <property type="entry name" value="Protein of unknown function (DUF541), domain 1"/>
    <property type="match status" value="1"/>
</dbReference>
<evidence type="ECO:0000256" key="1">
    <source>
        <dbReference type="SAM" id="SignalP"/>
    </source>
</evidence>
<keyword evidence="1" id="KW-0732">Signal</keyword>
<feature type="chain" id="PRO_5012929370" description="DUF541 domain-containing protein" evidence="1">
    <location>
        <begin position="22"/>
        <end position="234"/>
    </location>
</feature>
<dbReference type="OrthoDB" id="1242975at2"/>
<keyword evidence="3" id="KW-1185">Reference proteome</keyword>
<proteinExistence type="predicted"/>
<dbReference type="InterPro" id="IPR007497">
    <property type="entry name" value="SIMPL/DUF541"/>
</dbReference>
<dbReference type="Gene3D" id="3.30.70.2970">
    <property type="entry name" value="Protein of unknown function (DUF541), domain 2"/>
    <property type="match status" value="1"/>
</dbReference>
<dbReference type="PANTHER" id="PTHR34387:SF1">
    <property type="entry name" value="PERIPLASMIC IMMUNOGENIC PROTEIN"/>
    <property type="match status" value="1"/>
</dbReference>
<dbReference type="Proteomes" id="UP000184420">
    <property type="component" value="Unassembled WGS sequence"/>
</dbReference>